<dbReference type="AlphaFoldDB" id="A0A699RNE7"/>
<comment type="caution">
    <text evidence="2">The sequence shown here is derived from an EMBL/GenBank/DDBJ whole genome shotgun (WGS) entry which is preliminary data.</text>
</comment>
<dbReference type="EMBL" id="BKCJ011093687">
    <property type="protein sequence ID" value="GFC84254.1"/>
    <property type="molecule type" value="Genomic_DNA"/>
</dbReference>
<protein>
    <submittedName>
        <fullName evidence="2">Uncharacterized protein</fullName>
    </submittedName>
</protein>
<evidence type="ECO:0000313" key="2">
    <source>
        <dbReference type="EMBL" id="GFC84254.1"/>
    </source>
</evidence>
<name>A0A699RNE7_TANCI</name>
<organism evidence="2">
    <name type="scientific">Tanacetum cinerariifolium</name>
    <name type="common">Dalmatian daisy</name>
    <name type="synonym">Chrysanthemum cinerariifolium</name>
    <dbReference type="NCBI Taxonomy" id="118510"/>
    <lineage>
        <taxon>Eukaryota</taxon>
        <taxon>Viridiplantae</taxon>
        <taxon>Streptophyta</taxon>
        <taxon>Embryophyta</taxon>
        <taxon>Tracheophyta</taxon>
        <taxon>Spermatophyta</taxon>
        <taxon>Magnoliopsida</taxon>
        <taxon>eudicotyledons</taxon>
        <taxon>Gunneridae</taxon>
        <taxon>Pentapetalae</taxon>
        <taxon>asterids</taxon>
        <taxon>campanulids</taxon>
        <taxon>Asterales</taxon>
        <taxon>Asteraceae</taxon>
        <taxon>Asteroideae</taxon>
        <taxon>Anthemideae</taxon>
        <taxon>Anthemidinae</taxon>
        <taxon>Tanacetum</taxon>
    </lineage>
</organism>
<feature type="non-terminal residue" evidence="2">
    <location>
        <position position="228"/>
    </location>
</feature>
<evidence type="ECO:0000256" key="1">
    <source>
        <dbReference type="SAM" id="MobiDB-lite"/>
    </source>
</evidence>
<sequence length="228" mass="24890">MATMQQLANLLSGFQKQFPPTNNQLRASSNPMSQATVQAGQIVTKTVQRSAPGNVGKQGKRENQANGSKEKGEVLDAEAEAFLADVECTTPYEGQLAMNTTKMFQANHEDAYDSDVDDGPDASIVFMAKKFSTGSLSSSNNISINEVQTNDADDIFGVVSYPLSQELHQEDGIESDNESLPEENMISYSEHKASNDEHHSGSYLQIPASTFLDLNAQITSLYKVNEER</sequence>
<feature type="region of interest" description="Disordered" evidence="1">
    <location>
        <begin position="49"/>
        <end position="72"/>
    </location>
</feature>
<feature type="compositionally biased region" description="Basic and acidic residues" evidence="1">
    <location>
        <begin position="59"/>
        <end position="72"/>
    </location>
</feature>
<proteinExistence type="predicted"/>
<reference evidence="2" key="1">
    <citation type="journal article" date="2019" name="Sci. Rep.">
        <title>Draft genome of Tanacetum cinerariifolium, the natural source of mosquito coil.</title>
        <authorList>
            <person name="Yamashiro T."/>
            <person name="Shiraishi A."/>
            <person name="Satake H."/>
            <person name="Nakayama K."/>
        </authorList>
    </citation>
    <scope>NUCLEOTIDE SEQUENCE</scope>
</reference>
<accession>A0A699RNE7</accession>
<gene>
    <name evidence="2" type="ORF">Tci_856224</name>
</gene>